<dbReference type="PANTHER" id="PTHR30572:SF4">
    <property type="entry name" value="ABC TRANSPORTER PERMEASE YTRF"/>
    <property type="match status" value="1"/>
</dbReference>
<keyword evidence="11" id="KW-1185">Reference proteome</keyword>
<comment type="similarity">
    <text evidence="6">Belongs to the ABC-4 integral membrane protein family.</text>
</comment>
<feature type="transmembrane region" description="Helical" evidence="7">
    <location>
        <begin position="350"/>
        <end position="375"/>
    </location>
</feature>
<keyword evidence="2" id="KW-1003">Cell membrane</keyword>
<keyword evidence="3 7" id="KW-0812">Transmembrane</keyword>
<feature type="transmembrane region" description="Helical" evidence="7">
    <location>
        <begin position="21"/>
        <end position="42"/>
    </location>
</feature>
<dbReference type="Pfam" id="PF02687">
    <property type="entry name" value="FtsX"/>
    <property type="match status" value="1"/>
</dbReference>
<dbReference type="EMBL" id="JAGGLJ010000001">
    <property type="protein sequence ID" value="MBP2024596.1"/>
    <property type="molecule type" value="Genomic_DNA"/>
</dbReference>
<protein>
    <submittedName>
        <fullName evidence="10">ABC transport system permease protein</fullName>
    </submittedName>
</protein>
<evidence type="ECO:0000256" key="5">
    <source>
        <dbReference type="ARBA" id="ARBA00023136"/>
    </source>
</evidence>
<evidence type="ECO:0000256" key="6">
    <source>
        <dbReference type="ARBA" id="ARBA00038076"/>
    </source>
</evidence>
<evidence type="ECO:0000313" key="10">
    <source>
        <dbReference type="EMBL" id="MBP2024596.1"/>
    </source>
</evidence>
<dbReference type="Pfam" id="PF12704">
    <property type="entry name" value="MacB_PCD"/>
    <property type="match status" value="1"/>
</dbReference>
<evidence type="ECO:0000256" key="2">
    <source>
        <dbReference type="ARBA" id="ARBA00022475"/>
    </source>
</evidence>
<dbReference type="InterPro" id="IPR025857">
    <property type="entry name" value="MacB_PCD"/>
</dbReference>
<keyword evidence="5 7" id="KW-0472">Membrane</keyword>
<organism evidence="10 11">
    <name type="scientific">Peptoniphilus stercorisuis</name>
    <dbReference type="NCBI Taxonomy" id="1436965"/>
    <lineage>
        <taxon>Bacteria</taxon>
        <taxon>Bacillati</taxon>
        <taxon>Bacillota</taxon>
        <taxon>Tissierellia</taxon>
        <taxon>Tissierellales</taxon>
        <taxon>Peptoniphilaceae</taxon>
        <taxon>Peptoniphilus</taxon>
    </lineage>
</organism>
<keyword evidence="4 7" id="KW-1133">Transmembrane helix</keyword>
<feature type="transmembrane region" description="Helical" evidence="7">
    <location>
        <begin position="301"/>
        <end position="326"/>
    </location>
</feature>
<name>A0ABS4K9Y8_9FIRM</name>
<dbReference type="InterPro" id="IPR050250">
    <property type="entry name" value="Macrolide_Exporter_MacB"/>
</dbReference>
<feature type="domain" description="MacB-like periplasmic core" evidence="9">
    <location>
        <begin position="21"/>
        <end position="263"/>
    </location>
</feature>
<comment type="subcellular location">
    <subcellularLocation>
        <location evidence="1">Cell membrane</location>
        <topology evidence="1">Multi-pass membrane protein</topology>
    </subcellularLocation>
</comment>
<accession>A0ABS4K9Y8</accession>
<evidence type="ECO:0000259" key="9">
    <source>
        <dbReference type="Pfam" id="PF12704"/>
    </source>
</evidence>
<evidence type="ECO:0000259" key="8">
    <source>
        <dbReference type="Pfam" id="PF02687"/>
    </source>
</evidence>
<evidence type="ECO:0000256" key="3">
    <source>
        <dbReference type="ARBA" id="ARBA00022692"/>
    </source>
</evidence>
<gene>
    <name evidence="10" type="ORF">J2Z71_000111</name>
</gene>
<dbReference type="PANTHER" id="PTHR30572">
    <property type="entry name" value="MEMBRANE COMPONENT OF TRANSPORTER-RELATED"/>
    <property type="match status" value="1"/>
</dbReference>
<reference evidence="10 11" key="1">
    <citation type="submission" date="2021-03" db="EMBL/GenBank/DDBJ databases">
        <title>Genomic Encyclopedia of Type Strains, Phase IV (KMG-IV): sequencing the most valuable type-strain genomes for metagenomic binning, comparative biology and taxonomic classification.</title>
        <authorList>
            <person name="Goeker M."/>
        </authorList>
    </citation>
    <scope>NUCLEOTIDE SEQUENCE [LARGE SCALE GENOMIC DNA]</scope>
    <source>
        <strain evidence="10 11">DSM 27563</strain>
    </source>
</reference>
<evidence type="ECO:0000256" key="4">
    <source>
        <dbReference type="ARBA" id="ARBA00022989"/>
    </source>
</evidence>
<proteinExistence type="inferred from homology"/>
<feature type="transmembrane region" description="Helical" evidence="7">
    <location>
        <begin position="387"/>
        <end position="408"/>
    </location>
</feature>
<evidence type="ECO:0000313" key="11">
    <source>
        <dbReference type="Proteomes" id="UP001519306"/>
    </source>
</evidence>
<dbReference type="Proteomes" id="UP001519306">
    <property type="component" value="Unassembled WGS sequence"/>
</dbReference>
<comment type="caution">
    <text evidence="10">The sequence shown here is derived from an EMBL/GenBank/DDBJ whole genome shotgun (WGS) entry which is preliminary data.</text>
</comment>
<feature type="domain" description="ABC3 transporter permease C-terminal" evidence="8">
    <location>
        <begin position="305"/>
        <end position="418"/>
    </location>
</feature>
<evidence type="ECO:0000256" key="7">
    <source>
        <dbReference type="SAM" id="Phobius"/>
    </source>
</evidence>
<evidence type="ECO:0000256" key="1">
    <source>
        <dbReference type="ARBA" id="ARBA00004651"/>
    </source>
</evidence>
<dbReference type="InterPro" id="IPR003838">
    <property type="entry name" value="ABC3_permease_C"/>
</dbReference>
<dbReference type="RefSeq" id="WP_210059899.1">
    <property type="nucleotide sequence ID" value="NZ_JAGGLJ010000001.1"/>
</dbReference>
<sequence>MDILESVKLALEGLRSNKMRSFLTMLGIIIGISSVISIMTIGRAMSDSVSKSFDSLGNTNIFLSVSPRSGSQDYDTMATMQDTDYMTDEMLDALKERFPSEIKSIALDGPSKSGFVRDGRKKANISLNSVNEGTKDSNNIKLQAGRFIEEKDLQSNRSVAVISDKVVKKIFNNSNEEALGNEITVYLDDKMEVFSVIGIYKFEQQSFGGFGGAVNSDDVTTSTYIPLTTGKNLLSTEDTEDGYRFVTLSASSSEILKTLSTEVADFFNNTYYKNNDKFEIQSQSIESITDEVNKTLGTVKLAIGAIAAISLLVGGIGVMNILLVSVTERTREIGIRKALGATNRDIKSQFIIESIIICIIGGLLGVLLGTTIGFAGSSLMKMPTFPSLLSIIIAVGFSMFIGIFFGYYPANKAAQLDPIDALRYE</sequence>